<dbReference type="InterPro" id="IPR001650">
    <property type="entry name" value="Helicase_C-like"/>
</dbReference>
<gene>
    <name evidence="9" type="ORF">LSH36_600g01084</name>
</gene>
<dbReference type="PANTHER" id="PTHR18934:SF118">
    <property type="entry name" value="ATP-DEPENDENT RNA HELICASE DHX33"/>
    <property type="match status" value="1"/>
</dbReference>
<dbReference type="Gene3D" id="1.20.120.1080">
    <property type="match status" value="1"/>
</dbReference>
<dbReference type="SUPFAM" id="SSF52540">
    <property type="entry name" value="P-loop containing nucleoside triphosphate hydrolases"/>
    <property type="match status" value="1"/>
</dbReference>
<dbReference type="Pfam" id="PF00270">
    <property type="entry name" value="DEAD"/>
    <property type="match status" value="1"/>
</dbReference>
<evidence type="ECO:0000313" key="9">
    <source>
        <dbReference type="EMBL" id="KAK2146555.1"/>
    </source>
</evidence>
<comment type="catalytic activity">
    <reaction evidence="6">
        <text>ATP + H2O = ADP + phosphate + H(+)</text>
        <dbReference type="Rhea" id="RHEA:13065"/>
        <dbReference type="ChEBI" id="CHEBI:15377"/>
        <dbReference type="ChEBI" id="CHEBI:15378"/>
        <dbReference type="ChEBI" id="CHEBI:30616"/>
        <dbReference type="ChEBI" id="CHEBI:43474"/>
        <dbReference type="ChEBI" id="CHEBI:456216"/>
        <dbReference type="EC" id="3.6.4.13"/>
    </reaction>
</comment>
<dbReference type="Proteomes" id="UP001208570">
    <property type="component" value="Unassembled WGS sequence"/>
</dbReference>
<dbReference type="InterPro" id="IPR007502">
    <property type="entry name" value="Helicase-assoc_dom"/>
</dbReference>
<dbReference type="GO" id="GO:0003725">
    <property type="term" value="F:double-stranded RNA binding"/>
    <property type="evidence" value="ECO:0007669"/>
    <property type="project" value="TreeGrafter"/>
</dbReference>
<evidence type="ECO:0000313" key="10">
    <source>
        <dbReference type="Proteomes" id="UP001208570"/>
    </source>
</evidence>
<dbReference type="GO" id="GO:0005524">
    <property type="term" value="F:ATP binding"/>
    <property type="evidence" value="ECO:0007669"/>
    <property type="project" value="UniProtKB-KW"/>
</dbReference>
<keyword evidence="5" id="KW-0067">ATP-binding</keyword>
<dbReference type="PANTHER" id="PTHR18934">
    <property type="entry name" value="ATP-DEPENDENT RNA HELICASE"/>
    <property type="match status" value="1"/>
</dbReference>
<dbReference type="Pfam" id="PF07717">
    <property type="entry name" value="OB_NTP_bind"/>
    <property type="match status" value="1"/>
</dbReference>
<dbReference type="InterPro" id="IPR014001">
    <property type="entry name" value="Helicase_ATP-bd"/>
</dbReference>
<proteinExistence type="predicted"/>
<protein>
    <recommendedName>
        <fullName evidence="1">RNA helicase</fullName>
        <ecNumber evidence="1">3.6.4.13</ecNumber>
    </recommendedName>
</protein>
<keyword evidence="10" id="KW-1185">Reference proteome</keyword>
<dbReference type="EC" id="3.6.4.13" evidence="1"/>
<evidence type="ECO:0000256" key="2">
    <source>
        <dbReference type="ARBA" id="ARBA00022741"/>
    </source>
</evidence>
<dbReference type="SMART" id="SM00847">
    <property type="entry name" value="HA2"/>
    <property type="match status" value="1"/>
</dbReference>
<evidence type="ECO:0000256" key="3">
    <source>
        <dbReference type="ARBA" id="ARBA00022801"/>
    </source>
</evidence>
<comment type="caution">
    <text evidence="9">The sequence shown here is derived from an EMBL/GenBank/DDBJ whole genome shotgun (WGS) entry which is preliminary data.</text>
</comment>
<evidence type="ECO:0000256" key="1">
    <source>
        <dbReference type="ARBA" id="ARBA00012552"/>
    </source>
</evidence>
<dbReference type="InterPro" id="IPR011709">
    <property type="entry name" value="DEAD-box_helicase_OB_fold"/>
</dbReference>
<name>A0AAD9J6H1_9ANNE</name>
<feature type="domain" description="Helicase ATP-binding" evidence="7">
    <location>
        <begin position="67"/>
        <end position="235"/>
    </location>
</feature>
<accession>A0AAD9J6H1</accession>
<dbReference type="SMART" id="SM00487">
    <property type="entry name" value="DEXDc"/>
    <property type="match status" value="1"/>
</dbReference>
<sequence length="687" mass="77287">MGISEEFIMTTISPGFKRPITLYRNNQNMKKQRLAGGSSSGDGSLNYTHLQDERRKLPIYTTRHRLLKALQPMSSAIVIGETGSGKTTQLPQYLYESGQHKKLMIACTQPRRVAAITVAQRVAEEMGDQLGHTVGYCVRFEDCTGKDTKIKYMTDGMLLREAIHDPLLKRYSTVILDECHERTIHTDVLFGVVKKAQAERKERGMILLKIIVMSATMDVDHFSNYFNKAPVLYIEGRQYTVKIMYTSEPQSDYVFSALAAVFQVHEESPPNEDILVFLTGQEEIESAVKSIKDIAKDLSQDSPPLIVCPMYAALPSNLQLRIFQHTPKGSRKVIVATNIAETSITIHGIKHVIDTGKVKAKVFNPFSGLDLLKVVNTSKAQAWQRSGRAGREAPGTCYRLYTESEYDQMRDNTLPEIQRCNLSSVILQLLALGIEDVLNFDFMDKPSKESLENAVNQLELLGAVIKDIKPKLTPEGRKMADFPLEPRLAKVILAAKDHSCLEEILTIVSALSVDSVYHTPASKKDDAVAVRNKFMASEGDHLTLLNIYRAYKGVNCNKQWCHDNFLNGRNLRTAVDVKKQLKEICTRQQLPVESCGQDTTAIRKCLCAGFFMNAAELQKEGQYVTVSSRKPVSIHPSSSIFQCKPAYVIYNELIQTSKCYMRDLSVVDADWLYDVAPSYFRRKLSKK</sequence>
<dbReference type="InterPro" id="IPR027417">
    <property type="entry name" value="P-loop_NTPase"/>
</dbReference>
<dbReference type="InterPro" id="IPR048333">
    <property type="entry name" value="HA2_WH"/>
</dbReference>
<evidence type="ECO:0000259" key="8">
    <source>
        <dbReference type="PROSITE" id="PS51194"/>
    </source>
</evidence>
<dbReference type="InterPro" id="IPR011545">
    <property type="entry name" value="DEAD/DEAH_box_helicase_dom"/>
</dbReference>
<dbReference type="GO" id="GO:0005730">
    <property type="term" value="C:nucleolus"/>
    <property type="evidence" value="ECO:0007669"/>
    <property type="project" value="TreeGrafter"/>
</dbReference>
<dbReference type="GO" id="GO:0016787">
    <property type="term" value="F:hydrolase activity"/>
    <property type="evidence" value="ECO:0007669"/>
    <property type="project" value="UniProtKB-KW"/>
</dbReference>
<dbReference type="FunFam" id="3.40.50.300:FF:000750">
    <property type="entry name" value="Putative ATP-dependent RNA helicase DHX33"/>
    <property type="match status" value="1"/>
</dbReference>
<reference evidence="9" key="1">
    <citation type="journal article" date="2023" name="Mol. Biol. Evol.">
        <title>Third-Generation Sequencing Reveals the Adaptive Role of the Epigenome in Three Deep-Sea Polychaetes.</title>
        <authorList>
            <person name="Perez M."/>
            <person name="Aroh O."/>
            <person name="Sun Y."/>
            <person name="Lan Y."/>
            <person name="Juniper S.K."/>
            <person name="Young C.R."/>
            <person name="Angers B."/>
            <person name="Qian P.Y."/>
        </authorList>
    </citation>
    <scope>NUCLEOTIDE SEQUENCE</scope>
    <source>
        <strain evidence="9">P08H-3</strain>
    </source>
</reference>
<keyword evidence="2" id="KW-0547">Nucleotide-binding</keyword>
<keyword evidence="4" id="KW-0347">Helicase</keyword>
<dbReference type="CDD" id="cd18791">
    <property type="entry name" value="SF2_C_RHA"/>
    <property type="match status" value="1"/>
</dbReference>
<keyword evidence="3" id="KW-0378">Hydrolase</keyword>
<evidence type="ECO:0000256" key="4">
    <source>
        <dbReference type="ARBA" id="ARBA00022806"/>
    </source>
</evidence>
<dbReference type="PROSITE" id="PS51194">
    <property type="entry name" value="HELICASE_CTER"/>
    <property type="match status" value="1"/>
</dbReference>
<evidence type="ECO:0000256" key="6">
    <source>
        <dbReference type="ARBA" id="ARBA00047984"/>
    </source>
</evidence>
<dbReference type="GO" id="GO:0045943">
    <property type="term" value="P:positive regulation of transcription by RNA polymerase I"/>
    <property type="evidence" value="ECO:0007669"/>
    <property type="project" value="TreeGrafter"/>
</dbReference>
<dbReference type="AlphaFoldDB" id="A0AAD9J6H1"/>
<dbReference type="EMBL" id="JAODUP010000600">
    <property type="protein sequence ID" value="KAK2146555.1"/>
    <property type="molecule type" value="Genomic_DNA"/>
</dbReference>
<dbReference type="Pfam" id="PF21010">
    <property type="entry name" value="HA2_C"/>
    <property type="match status" value="1"/>
</dbReference>
<dbReference type="PROSITE" id="PS51192">
    <property type="entry name" value="HELICASE_ATP_BIND_1"/>
    <property type="match status" value="1"/>
</dbReference>
<dbReference type="Gene3D" id="3.40.50.300">
    <property type="entry name" value="P-loop containing nucleotide triphosphate hydrolases"/>
    <property type="match status" value="2"/>
</dbReference>
<dbReference type="SMART" id="SM00490">
    <property type="entry name" value="HELICc"/>
    <property type="match status" value="1"/>
</dbReference>
<feature type="domain" description="Helicase C-terminal" evidence="8">
    <location>
        <begin position="256"/>
        <end position="433"/>
    </location>
</feature>
<evidence type="ECO:0000256" key="5">
    <source>
        <dbReference type="ARBA" id="ARBA00022840"/>
    </source>
</evidence>
<dbReference type="FunFam" id="3.40.50.300:FF:000145">
    <property type="entry name" value="probable ATP-dependent RNA helicase DHX40"/>
    <property type="match status" value="1"/>
</dbReference>
<dbReference type="GO" id="GO:0003724">
    <property type="term" value="F:RNA helicase activity"/>
    <property type="evidence" value="ECO:0007669"/>
    <property type="project" value="UniProtKB-EC"/>
</dbReference>
<dbReference type="Pfam" id="PF00271">
    <property type="entry name" value="Helicase_C"/>
    <property type="match status" value="1"/>
</dbReference>
<dbReference type="CDD" id="cd17978">
    <property type="entry name" value="DEXHc_DHX33"/>
    <property type="match status" value="1"/>
</dbReference>
<organism evidence="9 10">
    <name type="scientific">Paralvinella palmiformis</name>
    <dbReference type="NCBI Taxonomy" id="53620"/>
    <lineage>
        <taxon>Eukaryota</taxon>
        <taxon>Metazoa</taxon>
        <taxon>Spiralia</taxon>
        <taxon>Lophotrochozoa</taxon>
        <taxon>Annelida</taxon>
        <taxon>Polychaeta</taxon>
        <taxon>Sedentaria</taxon>
        <taxon>Canalipalpata</taxon>
        <taxon>Terebellida</taxon>
        <taxon>Terebelliformia</taxon>
        <taxon>Alvinellidae</taxon>
        <taxon>Paralvinella</taxon>
    </lineage>
</organism>
<evidence type="ECO:0000259" key="7">
    <source>
        <dbReference type="PROSITE" id="PS51192"/>
    </source>
</evidence>
<dbReference type="Pfam" id="PF04408">
    <property type="entry name" value="WHD_HA2"/>
    <property type="match status" value="1"/>
</dbReference>